<organism evidence="2 3">
    <name type="scientific">Virgisporangium aurantiacum</name>
    <dbReference type="NCBI Taxonomy" id="175570"/>
    <lineage>
        <taxon>Bacteria</taxon>
        <taxon>Bacillati</taxon>
        <taxon>Actinomycetota</taxon>
        <taxon>Actinomycetes</taxon>
        <taxon>Micromonosporales</taxon>
        <taxon>Micromonosporaceae</taxon>
        <taxon>Virgisporangium</taxon>
    </lineage>
</organism>
<accession>A0A8J3YZ54</accession>
<dbReference type="EMBL" id="BOPG01000005">
    <property type="protein sequence ID" value="GIJ53212.1"/>
    <property type="molecule type" value="Genomic_DNA"/>
</dbReference>
<comment type="caution">
    <text evidence="2">The sequence shown here is derived from an EMBL/GenBank/DDBJ whole genome shotgun (WGS) entry which is preliminary data.</text>
</comment>
<evidence type="ECO:0000313" key="2">
    <source>
        <dbReference type="EMBL" id="GIJ53212.1"/>
    </source>
</evidence>
<reference evidence="2" key="1">
    <citation type="submission" date="2021-01" db="EMBL/GenBank/DDBJ databases">
        <title>Whole genome shotgun sequence of Virgisporangium aurantiacum NBRC 16421.</title>
        <authorList>
            <person name="Komaki H."/>
            <person name="Tamura T."/>
        </authorList>
    </citation>
    <scope>NUCLEOTIDE SEQUENCE</scope>
    <source>
        <strain evidence="2">NBRC 16421</strain>
    </source>
</reference>
<dbReference type="Proteomes" id="UP000612585">
    <property type="component" value="Unassembled WGS sequence"/>
</dbReference>
<evidence type="ECO:0000256" key="1">
    <source>
        <dbReference type="SAM" id="MobiDB-lite"/>
    </source>
</evidence>
<feature type="region of interest" description="Disordered" evidence="1">
    <location>
        <begin position="1"/>
        <end position="40"/>
    </location>
</feature>
<evidence type="ECO:0000313" key="3">
    <source>
        <dbReference type="Proteomes" id="UP000612585"/>
    </source>
</evidence>
<dbReference type="AlphaFoldDB" id="A0A8J3YZ54"/>
<gene>
    <name evidence="2" type="ORF">Vau01_007280</name>
</gene>
<protein>
    <submittedName>
        <fullName evidence="2">Uncharacterized protein</fullName>
    </submittedName>
</protein>
<proteinExistence type="predicted"/>
<sequence length="105" mass="11191">MAKSSIKRVESDDAEGVVTSPPVPPSVRSGIGGGSQLTRTTVNLTPRAVAALQRMTGDGGLGLTKTEAINRGIQLLEMIEPMLKRNEGRLTFVEKDGSTQTIWVL</sequence>
<name>A0A8J3YZ54_9ACTN</name>
<keyword evidence="3" id="KW-1185">Reference proteome</keyword>